<accession>A0AAE1C0Y8</accession>
<feature type="transmembrane region" description="Helical" evidence="1">
    <location>
        <begin position="144"/>
        <end position="167"/>
    </location>
</feature>
<evidence type="ECO:0000256" key="1">
    <source>
        <dbReference type="SAM" id="Phobius"/>
    </source>
</evidence>
<evidence type="ECO:0000313" key="3">
    <source>
        <dbReference type="Proteomes" id="UP001274830"/>
    </source>
</evidence>
<evidence type="ECO:0000313" key="2">
    <source>
        <dbReference type="EMBL" id="KAK3674318.1"/>
    </source>
</evidence>
<dbReference type="AlphaFoldDB" id="A0AAE1C0Y8"/>
<reference evidence="2" key="1">
    <citation type="submission" date="2023-07" db="EMBL/GenBank/DDBJ databases">
        <title>Black Yeasts Isolated from many extreme environments.</title>
        <authorList>
            <person name="Coleine C."/>
            <person name="Stajich J.E."/>
            <person name="Selbmann L."/>
        </authorList>
    </citation>
    <scope>NUCLEOTIDE SEQUENCE</scope>
    <source>
        <strain evidence="2">CCFEE 5485</strain>
    </source>
</reference>
<protein>
    <submittedName>
        <fullName evidence="2">Uncharacterized protein</fullName>
    </submittedName>
</protein>
<name>A0AAE1C0Y8_9PEZI</name>
<dbReference type="EMBL" id="JAUTXT010000020">
    <property type="protein sequence ID" value="KAK3674318.1"/>
    <property type="molecule type" value="Genomic_DNA"/>
</dbReference>
<sequence length="208" mass="22905">MHFPNLASSFALANTAMAYISLSSIPFNISSGSVQKVSWSTNETYTLELHLVQQTDNGWADVDTIFQHWHQEVGAGSYDWSVPQVVGPDRNVALWLSGALPGAHGAGYANITEWFRVFNTGDSVRTVGTTYTGKYFRPFTVGDIVGLALGCVAAFGLIIGGIVFVVLRKKRAQRKRQLMNLEGDARLSIDSIAEEKLRVHQEVMKIKN</sequence>
<keyword evidence="1" id="KW-1133">Transmembrane helix</keyword>
<keyword evidence="3" id="KW-1185">Reference proteome</keyword>
<keyword evidence="1" id="KW-0472">Membrane</keyword>
<proteinExistence type="predicted"/>
<gene>
    <name evidence="2" type="ORF">LTR78_005787</name>
</gene>
<organism evidence="2 3">
    <name type="scientific">Recurvomyces mirabilis</name>
    <dbReference type="NCBI Taxonomy" id="574656"/>
    <lineage>
        <taxon>Eukaryota</taxon>
        <taxon>Fungi</taxon>
        <taxon>Dikarya</taxon>
        <taxon>Ascomycota</taxon>
        <taxon>Pezizomycotina</taxon>
        <taxon>Dothideomycetes</taxon>
        <taxon>Dothideomycetidae</taxon>
        <taxon>Mycosphaerellales</taxon>
        <taxon>Teratosphaeriaceae</taxon>
        <taxon>Recurvomyces</taxon>
    </lineage>
</organism>
<keyword evidence="1" id="KW-0812">Transmembrane</keyword>
<dbReference type="Proteomes" id="UP001274830">
    <property type="component" value="Unassembled WGS sequence"/>
</dbReference>
<comment type="caution">
    <text evidence="2">The sequence shown here is derived from an EMBL/GenBank/DDBJ whole genome shotgun (WGS) entry which is preliminary data.</text>
</comment>